<evidence type="ECO:0000256" key="1">
    <source>
        <dbReference type="SAM" id="MobiDB-lite"/>
    </source>
</evidence>
<accession>A0A2K3DDZ5</accession>
<proteinExistence type="predicted"/>
<dbReference type="Proteomes" id="UP000006906">
    <property type="component" value="Chromosome 9"/>
</dbReference>
<protein>
    <submittedName>
        <fullName evidence="2">Uncharacterized protein</fullName>
    </submittedName>
</protein>
<evidence type="ECO:0000313" key="3">
    <source>
        <dbReference type="Proteomes" id="UP000006906"/>
    </source>
</evidence>
<dbReference type="RefSeq" id="XP_042921110.1">
    <property type="nucleotide sequence ID" value="XM_043065501.1"/>
</dbReference>
<keyword evidence="3" id="KW-1185">Reference proteome</keyword>
<dbReference type="EMBL" id="CM008970">
    <property type="protein sequence ID" value="PNW78759.1"/>
    <property type="molecule type" value="Genomic_DNA"/>
</dbReference>
<dbReference type="OrthoDB" id="536873at2759"/>
<gene>
    <name evidence="2" type="ORF">CHLRE_09g389171v5</name>
</gene>
<evidence type="ECO:0000313" key="2">
    <source>
        <dbReference type="EMBL" id="PNW78759.1"/>
    </source>
</evidence>
<dbReference type="AlphaFoldDB" id="A0A2K3DDZ5"/>
<feature type="compositionally biased region" description="Low complexity" evidence="1">
    <location>
        <begin position="9"/>
        <end position="21"/>
    </location>
</feature>
<sequence length="122" mass="12708">MQPPHPQDGALGHTAGAAGAEEPAEGAGGGGEGGSSETFIVPEVAAVLSQANDFWAQNLMPRARAIESEVVALTYEANAVTGRAEAEKQDLVKELGRLSELVLSFQSRIQQFLHFGSYGGQA</sequence>
<dbReference type="InParanoid" id="A0A2K3DDZ5"/>
<dbReference type="KEGG" id="cre:CHLRE_09g389171v5"/>
<name>A0A2K3DDZ5_CHLRE</name>
<dbReference type="Gramene" id="PNW78759">
    <property type="protein sequence ID" value="PNW78759"/>
    <property type="gene ID" value="CHLRE_09g389171v5"/>
</dbReference>
<dbReference type="GeneID" id="66054593"/>
<organism evidence="2 3">
    <name type="scientific">Chlamydomonas reinhardtii</name>
    <name type="common">Chlamydomonas smithii</name>
    <dbReference type="NCBI Taxonomy" id="3055"/>
    <lineage>
        <taxon>Eukaryota</taxon>
        <taxon>Viridiplantae</taxon>
        <taxon>Chlorophyta</taxon>
        <taxon>core chlorophytes</taxon>
        <taxon>Chlorophyceae</taxon>
        <taxon>CS clade</taxon>
        <taxon>Chlamydomonadales</taxon>
        <taxon>Chlamydomonadaceae</taxon>
        <taxon>Chlamydomonas</taxon>
    </lineage>
</organism>
<feature type="region of interest" description="Disordered" evidence="1">
    <location>
        <begin position="1"/>
        <end position="37"/>
    </location>
</feature>
<reference evidence="2 3" key="1">
    <citation type="journal article" date="2007" name="Science">
        <title>The Chlamydomonas genome reveals the evolution of key animal and plant functions.</title>
        <authorList>
            <person name="Merchant S.S."/>
            <person name="Prochnik S.E."/>
            <person name="Vallon O."/>
            <person name="Harris E.H."/>
            <person name="Karpowicz S.J."/>
            <person name="Witman G.B."/>
            <person name="Terry A."/>
            <person name="Salamov A."/>
            <person name="Fritz-Laylin L.K."/>
            <person name="Marechal-Drouard L."/>
            <person name="Marshall W.F."/>
            <person name="Qu L.H."/>
            <person name="Nelson D.R."/>
            <person name="Sanderfoot A.A."/>
            <person name="Spalding M.H."/>
            <person name="Kapitonov V.V."/>
            <person name="Ren Q."/>
            <person name="Ferris P."/>
            <person name="Lindquist E."/>
            <person name="Shapiro H."/>
            <person name="Lucas S.M."/>
            <person name="Grimwood J."/>
            <person name="Schmutz J."/>
            <person name="Cardol P."/>
            <person name="Cerutti H."/>
            <person name="Chanfreau G."/>
            <person name="Chen C.L."/>
            <person name="Cognat V."/>
            <person name="Croft M.T."/>
            <person name="Dent R."/>
            <person name="Dutcher S."/>
            <person name="Fernandez E."/>
            <person name="Fukuzawa H."/>
            <person name="Gonzalez-Ballester D."/>
            <person name="Gonzalez-Halphen D."/>
            <person name="Hallmann A."/>
            <person name="Hanikenne M."/>
            <person name="Hippler M."/>
            <person name="Inwood W."/>
            <person name="Jabbari K."/>
            <person name="Kalanon M."/>
            <person name="Kuras R."/>
            <person name="Lefebvre P.A."/>
            <person name="Lemaire S.D."/>
            <person name="Lobanov A.V."/>
            <person name="Lohr M."/>
            <person name="Manuell A."/>
            <person name="Meier I."/>
            <person name="Mets L."/>
            <person name="Mittag M."/>
            <person name="Mittelmeier T."/>
            <person name="Moroney J.V."/>
            <person name="Moseley J."/>
            <person name="Napoli C."/>
            <person name="Nedelcu A.M."/>
            <person name="Niyogi K."/>
            <person name="Novoselov S.V."/>
            <person name="Paulsen I.T."/>
            <person name="Pazour G."/>
            <person name="Purton S."/>
            <person name="Ral J.P."/>
            <person name="Riano-Pachon D.M."/>
            <person name="Riekhof W."/>
            <person name="Rymarquis L."/>
            <person name="Schroda M."/>
            <person name="Stern D."/>
            <person name="Umen J."/>
            <person name="Willows R."/>
            <person name="Wilson N."/>
            <person name="Zimmer S.L."/>
            <person name="Allmer J."/>
            <person name="Balk J."/>
            <person name="Bisova K."/>
            <person name="Chen C.J."/>
            <person name="Elias M."/>
            <person name="Gendler K."/>
            <person name="Hauser C."/>
            <person name="Lamb M.R."/>
            <person name="Ledford H."/>
            <person name="Long J.C."/>
            <person name="Minagawa J."/>
            <person name="Page M.D."/>
            <person name="Pan J."/>
            <person name="Pootakham W."/>
            <person name="Roje S."/>
            <person name="Rose A."/>
            <person name="Stahlberg E."/>
            <person name="Terauchi A.M."/>
            <person name="Yang P."/>
            <person name="Ball S."/>
            <person name="Bowler C."/>
            <person name="Dieckmann C.L."/>
            <person name="Gladyshev V.N."/>
            <person name="Green P."/>
            <person name="Jorgensen R."/>
            <person name="Mayfield S."/>
            <person name="Mueller-Roeber B."/>
            <person name="Rajamani S."/>
            <person name="Sayre R.T."/>
            <person name="Brokstein P."/>
            <person name="Dubchak I."/>
            <person name="Goodstein D."/>
            <person name="Hornick L."/>
            <person name="Huang Y.W."/>
            <person name="Jhaveri J."/>
            <person name="Luo Y."/>
            <person name="Martinez D."/>
            <person name="Ngau W.C."/>
            <person name="Otillar B."/>
            <person name="Poliakov A."/>
            <person name="Porter A."/>
            <person name="Szajkowski L."/>
            <person name="Werner G."/>
            <person name="Zhou K."/>
            <person name="Grigoriev I.V."/>
            <person name="Rokhsar D.S."/>
            <person name="Grossman A.R."/>
        </authorList>
    </citation>
    <scope>NUCLEOTIDE SEQUENCE [LARGE SCALE GENOMIC DNA]</scope>
    <source>
        <strain evidence="3">CC-503</strain>
    </source>
</reference>